<dbReference type="Proteomes" id="UP000070700">
    <property type="component" value="Unassembled WGS sequence"/>
</dbReference>
<keyword evidence="2" id="KW-1185">Reference proteome</keyword>
<dbReference type="EMBL" id="KQ947407">
    <property type="protein sequence ID" value="KUJ21511.1"/>
    <property type="molecule type" value="Genomic_DNA"/>
</dbReference>
<dbReference type="InParanoid" id="A0A194XN08"/>
<sequence>MQQADEEARRQITEPEEAREPNLWLRRVGWVEHLGAFDRKELRELVAPVKDDELELDVLCKAFDWLIQDAQYHCIRPVVGLEALFEANRKEVDKDIRMPFNSWIDITTVKAYTEVYKQLLRYIFRSKDIEPEKRPGYELTERQQMCMEDVWTSIEEFVWWKEEQAGGSRRGVVQEGESDEEIEWMGRI</sequence>
<gene>
    <name evidence="1" type="ORF">LY89DRAFT_575893</name>
</gene>
<dbReference type="AlphaFoldDB" id="A0A194XN08"/>
<evidence type="ECO:0000313" key="2">
    <source>
        <dbReference type="Proteomes" id="UP000070700"/>
    </source>
</evidence>
<dbReference type="KEGG" id="psco:LY89DRAFT_575893"/>
<dbReference type="OrthoDB" id="3525702at2759"/>
<proteinExistence type="predicted"/>
<dbReference type="STRING" id="149040.A0A194XN08"/>
<reference evidence="1 2" key="1">
    <citation type="submission" date="2015-10" db="EMBL/GenBank/DDBJ databases">
        <title>Full genome of DAOMC 229536 Phialocephala scopiformis, a fungal endophyte of spruce producing the potent anti-insectan compound rugulosin.</title>
        <authorList>
            <consortium name="DOE Joint Genome Institute"/>
            <person name="Walker A.K."/>
            <person name="Frasz S.L."/>
            <person name="Seifert K.A."/>
            <person name="Miller J.D."/>
            <person name="Mondo S.J."/>
            <person name="Labutti K."/>
            <person name="Lipzen A."/>
            <person name="Dockter R."/>
            <person name="Kennedy M."/>
            <person name="Grigoriev I.V."/>
            <person name="Spatafora J.W."/>
        </authorList>
    </citation>
    <scope>NUCLEOTIDE SEQUENCE [LARGE SCALE GENOMIC DNA]</scope>
    <source>
        <strain evidence="1 2">CBS 120377</strain>
    </source>
</reference>
<dbReference type="RefSeq" id="XP_018075866.1">
    <property type="nucleotide sequence ID" value="XM_018208814.1"/>
</dbReference>
<name>A0A194XN08_MOLSC</name>
<dbReference type="GeneID" id="28818540"/>
<protein>
    <submittedName>
        <fullName evidence="1">Uncharacterized protein</fullName>
    </submittedName>
</protein>
<accession>A0A194XN08</accession>
<organism evidence="1 2">
    <name type="scientific">Mollisia scopiformis</name>
    <name type="common">Conifer needle endophyte fungus</name>
    <name type="synonym">Phialocephala scopiformis</name>
    <dbReference type="NCBI Taxonomy" id="149040"/>
    <lineage>
        <taxon>Eukaryota</taxon>
        <taxon>Fungi</taxon>
        <taxon>Dikarya</taxon>
        <taxon>Ascomycota</taxon>
        <taxon>Pezizomycotina</taxon>
        <taxon>Leotiomycetes</taxon>
        <taxon>Helotiales</taxon>
        <taxon>Mollisiaceae</taxon>
        <taxon>Mollisia</taxon>
    </lineage>
</organism>
<evidence type="ECO:0000313" key="1">
    <source>
        <dbReference type="EMBL" id="KUJ21511.1"/>
    </source>
</evidence>